<gene>
    <name evidence="1" type="ORF">MSAN_02249200</name>
</gene>
<protein>
    <submittedName>
        <fullName evidence="1">Uncharacterized protein</fullName>
    </submittedName>
</protein>
<reference evidence="1" key="1">
    <citation type="submission" date="2020-05" db="EMBL/GenBank/DDBJ databases">
        <title>Mycena genomes resolve the evolution of fungal bioluminescence.</title>
        <authorList>
            <person name="Tsai I.J."/>
        </authorList>
    </citation>
    <scope>NUCLEOTIDE SEQUENCE</scope>
    <source>
        <strain evidence="1">160909Yilan</strain>
    </source>
</reference>
<evidence type="ECO:0000313" key="1">
    <source>
        <dbReference type="EMBL" id="KAF7337754.1"/>
    </source>
</evidence>
<sequence length="298" mass="33829">MLKARVLYFHLRTFDLSCHQLEVPRGVNPLRMLAEELLLHIISFLTRLPGDYNLVEGISQTQELIRTCLASTPRLKRIPFYTARSTGLFMNSAPVSSPSMLLRFSSQSNITSEAHSKNASLLESVLILNVFSDARAVGAAFSTFLRPWASYDREIVVHVWRGHASESSRSLPEQWDTLRFRDTQLAHRRRPTPCPIARPGSDIHPNVSPSISVRFETQEQYLGHALMDAIDTEKLDISKYLFRGAQTLTSLSVSAFRTLPYPQRISGWYSPWSSLALPRCPRFPESKPLRVHPPSEQN</sequence>
<dbReference type="EMBL" id="JACAZH010000033">
    <property type="protein sequence ID" value="KAF7337754.1"/>
    <property type="molecule type" value="Genomic_DNA"/>
</dbReference>
<organism evidence="1 2">
    <name type="scientific">Mycena sanguinolenta</name>
    <dbReference type="NCBI Taxonomy" id="230812"/>
    <lineage>
        <taxon>Eukaryota</taxon>
        <taxon>Fungi</taxon>
        <taxon>Dikarya</taxon>
        <taxon>Basidiomycota</taxon>
        <taxon>Agaricomycotina</taxon>
        <taxon>Agaricomycetes</taxon>
        <taxon>Agaricomycetidae</taxon>
        <taxon>Agaricales</taxon>
        <taxon>Marasmiineae</taxon>
        <taxon>Mycenaceae</taxon>
        <taxon>Mycena</taxon>
    </lineage>
</organism>
<keyword evidence="2" id="KW-1185">Reference proteome</keyword>
<comment type="caution">
    <text evidence="1">The sequence shown here is derived from an EMBL/GenBank/DDBJ whole genome shotgun (WGS) entry which is preliminary data.</text>
</comment>
<accession>A0A8H6XBM4</accession>
<evidence type="ECO:0000313" key="2">
    <source>
        <dbReference type="Proteomes" id="UP000623467"/>
    </source>
</evidence>
<dbReference type="Proteomes" id="UP000623467">
    <property type="component" value="Unassembled WGS sequence"/>
</dbReference>
<proteinExistence type="predicted"/>
<name>A0A8H6XBM4_9AGAR</name>
<dbReference type="AlphaFoldDB" id="A0A8H6XBM4"/>